<evidence type="ECO:0000313" key="12">
    <source>
        <dbReference type="Proteomes" id="UP000256345"/>
    </source>
</evidence>
<keyword evidence="6 7" id="KW-0472">Membrane</keyword>
<dbReference type="AlphaFoldDB" id="A0AAC8Q5R9"/>
<evidence type="ECO:0000256" key="3">
    <source>
        <dbReference type="ARBA" id="ARBA00022475"/>
    </source>
</evidence>
<evidence type="ECO:0000313" key="10">
    <source>
        <dbReference type="EMBL" id="REG34357.1"/>
    </source>
</evidence>
<evidence type="ECO:0000313" key="11">
    <source>
        <dbReference type="Proteomes" id="UP000035579"/>
    </source>
</evidence>
<gene>
    <name evidence="9" type="ORF">AA314_03167</name>
    <name evidence="10" type="ORF">ATI61_103250</name>
</gene>
<feature type="domain" description="ABC3 transporter permease C-terminal" evidence="8">
    <location>
        <begin position="299"/>
        <end position="425"/>
    </location>
</feature>
<proteinExistence type="inferred from homology"/>
<dbReference type="PANTHER" id="PTHR30489:SF0">
    <property type="entry name" value="LIPOPROTEIN-RELEASING SYSTEM TRANSMEMBRANE PROTEIN LOLE"/>
    <property type="match status" value="1"/>
</dbReference>
<dbReference type="PANTHER" id="PTHR30489">
    <property type="entry name" value="LIPOPROTEIN-RELEASING SYSTEM TRANSMEMBRANE PROTEIN LOLE"/>
    <property type="match status" value="1"/>
</dbReference>
<dbReference type="Pfam" id="PF02687">
    <property type="entry name" value="FtsX"/>
    <property type="match status" value="1"/>
</dbReference>
<evidence type="ECO:0000256" key="6">
    <source>
        <dbReference type="ARBA" id="ARBA00023136"/>
    </source>
</evidence>
<accession>A0AAC8Q5R9</accession>
<organism evidence="9 11">
    <name type="scientific">Archangium gephyra</name>
    <dbReference type="NCBI Taxonomy" id="48"/>
    <lineage>
        <taxon>Bacteria</taxon>
        <taxon>Pseudomonadati</taxon>
        <taxon>Myxococcota</taxon>
        <taxon>Myxococcia</taxon>
        <taxon>Myxococcales</taxon>
        <taxon>Cystobacterineae</taxon>
        <taxon>Archangiaceae</taxon>
        <taxon>Archangium</taxon>
    </lineage>
</organism>
<evidence type="ECO:0000313" key="9">
    <source>
        <dbReference type="EMBL" id="AKJ01541.1"/>
    </source>
</evidence>
<keyword evidence="12" id="KW-1185">Reference proteome</keyword>
<feature type="transmembrane region" description="Helical" evidence="7">
    <location>
        <begin position="293"/>
        <end position="320"/>
    </location>
</feature>
<evidence type="ECO:0000256" key="7">
    <source>
        <dbReference type="SAM" id="Phobius"/>
    </source>
</evidence>
<feature type="transmembrane region" description="Helical" evidence="7">
    <location>
        <begin position="394"/>
        <end position="418"/>
    </location>
</feature>
<comment type="similarity">
    <text evidence="2">Belongs to the ABC-4 integral membrane protein family. LolC/E subfamily.</text>
</comment>
<dbReference type="InterPro" id="IPR003838">
    <property type="entry name" value="ABC3_permease_C"/>
</dbReference>
<protein>
    <submittedName>
        <fullName evidence="10">ABC transport system permease protein</fullName>
    </submittedName>
</protein>
<dbReference type="Proteomes" id="UP000035579">
    <property type="component" value="Chromosome"/>
</dbReference>
<dbReference type="RefSeq" id="WP_047856093.1">
    <property type="nucleotide sequence ID" value="NZ_CP011509.1"/>
</dbReference>
<reference evidence="10 12" key="2">
    <citation type="submission" date="2018-08" db="EMBL/GenBank/DDBJ databases">
        <title>Genomic Encyclopedia of Archaeal and Bacterial Type Strains, Phase II (KMG-II): from individual species to whole genera.</title>
        <authorList>
            <person name="Goeker M."/>
        </authorList>
    </citation>
    <scope>NUCLEOTIDE SEQUENCE [LARGE SCALE GENOMIC DNA]</scope>
    <source>
        <strain evidence="10 12">DSM 2261</strain>
    </source>
</reference>
<dbReference type="Proteomes" id="UP000256345">
    <property type="component" value="Unassembled WGS sequence"/>
</dbReference>
<dbReference type="InterPro" id="IPR051447">
    <property type="entry name" value="Lipoprotein-release_system"/>
</dbReference>
<dbReference type="EMBL" id="CP011509">
    <property type="protein sequence ID" value="AKJ01541.1"/>
    <property type="molecule type" value="Genomic_DNA"/>
</dbReference>
<dbReference type="GO" id="GO:0098797">
    <property type="term" value="C:plasma membrane protein complex"/>
    <property type="evidence" value="ECO:0007669"/>
    <property type="project" value="TreeGrafter"/>
</dbReference>
<comment type="subcellular location">
    <subcellularLocation>
        <location evidence="1">Cell membrane</location>
        <topology evidence="1">Multi-pass membrane protein</topology>
    </subcellularLocation>
</comment>
<sequence>MRSLLRIALRNLFVDRERGLLLFFVIASASAVLVGMMSLTAGVATEQRKAVLTLISGDLNVGGYFKVHPDTIAPVIGDTPRVRAAVEPILPAGCRIRERGRGQAAVGSGRHRSRSFMMSLDVKQERDSLGLLRVEKGSLEALDRPRTVALSLPMSERLRVQVGDVATLYAEMVGGKRNALDVEVVAITGRAGFLGEAAGILVSNATLRELSGFRPESSSVLQLMCGEGSELEALDGSLRQALRQAGFEVLPASHEAYGDKVSPLLREDWAGQRLDVSTWEDESSFLSFVTDGLTALTALVGLIGIAVVMVGLFVSLSVSVRERTREVGTLRAMGMHRRSVVGLFVLEGLLLGLLASTTGALVASLLGLLLRGTITLPAQIASLFFSDTLPLEPHLPAAVLAVVLVTLGAVLASIIPAARAASLSPRSAMESL</sequence>
<dbReference type="EMBL" id="QUMU01000003">
    <property type="protein sequence ID" value="REG34357.1"/>
    <property type="molecule type" value="Genomic_DNA"/>
</dbReference>
<keyword evidence="3" id="KW-1003">Cell membrane</keyword>
<evidence type="ECO:0000256" key="4">
    <source>
        <dbReference type="ARBA" id="ARBA00022692"/>
    </source>
</evidence>
<feature type="transmembrane region" description="Helical" evidence="7">
    <location>
        <begin position="341"/>
        <end position="374"/>
    </location>
</feature>
<evidence type="ECO:0000256" key="1">
    <source>
        <dbReference type="ARBA" id="ARBA00004651"/>
    </source>
</evidence>
<keyword evidence="5 7" id="KW-1133">Transmembrane helix</keyword>
<reference evidence="9 11" key="1">
    <citation type="submission" date="2015-05" db="EMBL/GenBank/DDBJ databases">
        <title>Genome assembly of Archangium gephyra DSM 2261.</title>
        <authorList>
            <person name="Sharma G."/>
            <person name="Subramanian S."/>
        </authorList>
    </citation>
    <scope>NUCLEOTIDE SEQUENCE [LARGE SCALE GENOMIC DNA]</scope>
    <source>
        <strain evidence="9 11">DSM 2261</strain>
    </source>
</reference>
<name>A0AAC8Q5R9_9BACT</name>
<evidence type="ECO:0000259" key="8">
    <source>
        <dbReference type="Pfam" id="PF02687"/>
    </source>
</evidence>
<dbReference type="KEGG" id="age:AA314_03167"/>
<feature type="transmembrane region" description="Helical" evidence="7">
    <location>
        <begin position="20"/>
        <end position="44"/>
    </location>
</feature>
<keyword evidence="4 7" id="KW-0812">Transmembrane</keyword>
<dbReference type="GO" id="GO:0044874">
    <property type="term" value="P:lipoprotein localization to outer membrane"/>
    <property type="evidence" value="ECO:0007669"/>
    <property type="project" value="TreeGrafter"/>
</dbReference>
<evidence type="ECO:0000256" key="2">
    <source>
        <dbReference type="ARBA" id="ARBA00005236"/>
    </source>
</evidence>
<evidence type="ECO:0000256" key="5">
    <source>
        <dbReference type="ARBA" id="ARBA00022989"/>
    </source>
</evidence>